<evidence type="ECO:0000313" key="1">
    <source>
        <dbReference type="EMBL" id="QPB09904.1"/>
    </source>
</evidence>
<name>A0A873WVX3_9CAUD</name>
<dbReference type="EMBL" id="MT701597">
    <property type="protein sequence ID" value="QPB09904.1"/>
    <property type="molecule type" value="Genomic_DNA"/>
</dbReference>
<proteinExistence type="predicted"/>
<evidence type="ECO:0000313" key="2">
    <source>
        <dbReference type="Proteomes" id="UP000663080"/>
    </source>
</evidence>
<sequence>MDELIEHVKAYALEHYNDGGWDVIVECWGNEEIRNWLATEAGEDLKVPATTDEAIDKMRILVEVWADRQADAEYHRREALGDEA</sequence>
<protein>
    <submittedName>
        <fullName evidence="1">Uncharacterized protein</fullName>
    </submittedName>
</protein>
<reference evidence="1" key="1">
    <citation type="submission" date="2020-07" db="EMBL/GenBank/DDBJ databases">
        <title>Complete genome sequence of Streptomyces phage Sentinel.</title>
        <authorList>
            <person name="Talcott A.F."/>
            <person name="Ramsey J."/>
            <person name="Moreland R."/>
            <person name="Hernandez I."/>
            <person name="Clark J.D."/>
            <person name="Liu M."/>
            <person name="Burrowes B."/>
        </authorList>
    </citation>
    <scope>NUCLEOTIDE SEQUENCE</scope>
</reference>
<accession>A0A873WVX3</accession>
<dbReference type="Proteomes" id="UP000663080">
    <property type="component" value="Segment"/>
</dbReference>
<organism evidence="1 2">
    <name type="scientific">Streptomyces phage Sentinel</name>
    <dbReference type="NCBI Taxonomy" id="2767584"/>
    <lineage>
        <taxon>Viruses</taxon>
        <taxon>Duplodnaviria</taxon>
        <taxon>Heunggongvirae</taxon>
        <taxon>Uroviricota</taxon>
        <taxon>Caudoviricetes</taxon>
        <taxon>Arquatrovirinae</taxon>
        <taxon>Sentinelvirus</taxon>
        <taxon>Sentinelvirus sentinel</taxon>
    </lineage>
</organism>
<gene>
    <name evidence="1" type="ORF">CPT_Sentinel_070</name>
</gene>
<keyword evidence="2" id="KW-1185">Reference proteome</keyword>